<dbReference type="InterPro" id="IPR013284">
    <property type="entry name" value="Beta-catenin"/>
</dbReference>
<dbReference type="InterPro" id="IPR011989">
    <property type="entry name" value="ARM-like"/>
</dbReference>
<keyword evidence="2" id="KW-1185">Reference proteome</keyword>
<name>A0A914BW49_9BILA</name>
<organism evidence="2 3">
    <name type="scientific">Acrobeloides nanus</name>
    <dbReference type="NCBI Taxonomy" id="290746"/>
    <lineage>
        <taxon>Eukaryota</taxon>
        <taxon>Metazoa</taxon>
        <taxon>Ecdysozoa</taxon>
        <taxon>Nematoda</taxon>
        <taxon>Chromadorea</taxon>
        <taxon>Rhabditida</taxon>
        <taxon>Tylenchina</taxon>
        <taxon>Cephalobomorpha</taxon>
        <taxon>Cephaloboidea</taxon>
        <taxon>Cephalobidae</taxon>
        <taxon>Acrobeloides</taxon>
    </lineage>
</organism>
<dbReference type="GO" id="GO:0007155">
    <property type="term" value="P:cell adhesion"/>
    <property type="evidence" value="ECO:0007669"/>
    <property type="project" value="InterPro"/>
</dbReference>
<feature type="compositionally biased region" description="Polar residues" evidence="1">
    <location>
        <begin position="23"/>
        <end position="35"/>
    </location>
</feature>
<dbReference type="SUPFAM" id="SSF48371">
    <property type="entry name" value="ARM repeat"/>
    <property type="match status" value="1"/>
</dbReference>
<dbReference type="AlphaFoldDB" id="A0A914BW49"/>
<protein>
    <submittedName>
        <fullName evidence="3">Uncharacterized protein</fullName>
    </submittedName>
</protein>
<dbReference type="Proteomes" id="UP000887540">
    <property type="component" value="Unplaced"/>
</dbReference>
<proteinExistence type="predicted"/>
<dbReference type="PANTHER" id="PTHR45976">
    <property type="entry name" value="ARMADILLO SEGMENT POLARITY PROTEIN"/>
    <property type="match status" value="1"/>
</dbReference>
<evidence type="ECO:0000313" key="2">
    <source>
        <dbReference type="Proteomes" id="UP000887540"/>
    </source>
</evidence>
<feature type="region of interest" description="Disordered" evidence="1">
    <location>
        <begin position="1"/>
        <end position="35"/>
    </location>
</feature>
<dbReference type="GO" id="GO:0045296">
    <property type="term" value="F:cadherin binding"/>
    <property type="evidence" value="ECO:0007669"/>
    <property type="project" value="InterPro"/>
</dbReference>
<evidence type="ECO:0000313" key="3">
    <source>
        <dbReference type="WBParaSite" id="ACRNAN_Path_1133.g4381.t1"/>
    </source>
</evidence>
<dbReference type="InterPro" id="IPR016024">
    <property type="entry name" value="ARM-type_fold"/>
</dbReference>
<sequence>MDQCPSSPYPNSPRSVSRLPQYGNPSASNHHPSNRNMHTQLWMQNHYFDGNYPSPSPSVAPSVMSNLSCLSIPDDVSMLSVNTQMSGVSQFIDRRFIHTPNGQPSSASSCVENVDPNEKNEVNCQLDEMLNAISDAEMQVRDKAINVIRMYFQRYNNRNLNRTKLKKLIDAIVRLINEFLPDVQKYRQLRELVECLYNFSTPTWIDVLRELLIEQGEHGPLSSTLCRLFEQSEERINLLVIHIIRTLLSDTRYMASVNVVKRTARQNAFLSKLLERIRNLLNNFEHAIFYVDVLRVLIKGSNAHKQFVIENDGMRLLLKHMTPRPNQHPAIEKLKYSVLRAIYSLISSEKRRFSEHFVECEGIDILARELSSRYSANIIRLTLEIFCCVSDAEKLKSRKLDDPLKMVLLELGRKVDSVSTKAATGFICNLAGSNLHAKEFLTNDGAIPILLDLIKQCLTALHCTQPPTTAEKRADASEILENCLIALVNLSSQSNSARASAFKTLAMQPLNRETLFMIAGISQYGGKDNQRRILTLLQRMCSFDMKLLDEMKCYDDLPKCLFHCIWSNALMCNEEKTQREREIVEKSFNILTMLLTRNASYAEYIISIAKKDYNLFSLLNVVNHVETCILILSFIDLMCKDERFRLYYGADAEALNIIERCSRSTASGLEAIGVSLLKKFRLESDDYVPTLVGVLMESDDYQMI</sequence>
<dbReference type="Gene3D" id="1.25.10.10">
    <property type="entry name" value="Leucine-rich Repeat Variant"/>
    <property type="match status" value="1"/>
</dbReference>
<dbReference type="WBParaSite" id="ACRNAN_Path_1133.g4381.t1">
    <property type="protein sequence ID" value="ACRNAN_Path_1133.g4381.t1"/>
    <property type="gene ID" value="ACRNAN_Path_1133.g4381"/>
</dbReference>
<accession>A0A914BW49</accession>
<evidence type="ECO:0000256" key="1">
    <source>
        <dbReference type="SAM" id="MobiDB-lite"/>
    </source>
</evidence>
<reference evidence="3" key="1">
    <citation type="submission" date="2022-11" db="UniProtKB">
        <authorList>
            <consortium name="WormBaseParasite"/>
        </authorList>
    </citation>
    <scope>IDENTIFICATION</scope>
</reference>